<proteinExistence type="predicted"/>
<keyword evidence="2" id="KW-1185">Reference proteome</keyword>
<organism evidence="1 2">
    <name type="scientific">Actinoplanes cyaneus</name>
    <dbReference type="NCBI Taxonomy" id="52696"/>
    <lineage>
        <taxon>Bacteria</taxon>
        <taxon>Bacillati</taxon>
        <taxon>Actinomycetota</taxon>
        <taxon>Actinomycetes</taxon>
        <taxon>Micromonosporales</taxon>
        <taxon>Micromonosporaceae</taxon>
        <taxon>Actinoplanes</taxon>
    </lineage>
</organism>
<evidence type="ECO:0000313" key="2">
    <source>
        <dbReference type="Proteomes" id="UP000619479"/>
    </source>
</evidence>
<dbReference type="EMBL" id="BOMH01000059">
    <property type="protein sequence ID" value="GID69328.1"/>
    <property type="molecule type" value="Genomic_DNA"/>
</dbReference>
<comment type="caution">
    <text evidence="1">The sequence shown here is derived from an EMBL/GenBank/DDBJ whole genome shotgun (WGS) entry which is preliminary data.</text>
</comment>
<name>A0A919ITI2_9ACTN</name>
<dbReference type="RefSeq" id="WP_203751541.1">
    <property type="nucleotide sequence ID" value="NZ_BAAAUC010000010.1"/>
</dbReference>
<protein>
    <submittedName>
        <fullName evidence="1">Uncharacterized protein</fullName>
    </submittedName>
</protein>
<accession>A0A919ITI2</accession>
<evidence type="ECO:0000313" key="1">
    <source>
        <dbReference type="EMBL" id="GID69328.1"/>
    </source>
</evidence>
<reference evidence="1" key="1">
    <citation type="submission" date="2021-01" db="EMBL/GenBank/DDBJ databases">
        <title>Whole genome shotgun sequence of Actinoplanes cyaneus NBRC 14990.</title>
        <authorList>
            <person name="Komaki H."/>
            <person name="Tamura T."/>
        </authorList>
    </citation>
    <scope>NUCLEOTIDE SEQUENCE</scope>
    <source>
        <strain evidence="1">NBRC 14990</strain>
    </source>
</reference>
<dbReference type="AlphaFoldDB" id="A0A919ITI2"/>
<dbReference type="Proteomes" id="UP000619479">
    <property type="component" value="Unassembled WGS sequence"/>
</dbReference>
<gene>
    <name evidence="1" type="ORF">Acy02nite_72090</name>
</gene>
<sequence>MSAYETDGSLLSACRDLEARRGWGMNCDALADVTPKSCAELMERLREARWGGESNGFLLDCK</sequence>